<dbReference type="InterPro" id="IPR002560">
    <property type="entry name" value="Transposase_DDE"/>
</dbReference>
<dbReference type="InterPro" id="IPR047951">
    <property type="entry name" value="Transpos_ISL3"/>
</dbReference>
<name>A0ABU7VJH7_9BACI</name>
<dbReference type="PANTHER" id="PTHR33498:SF1">
    <property type="entry name" value="TRANSPOSASE FOR INSERTION SEQUENCE ELEMENT IS1557"/>
    <property type="match status" value="1"/>
</dbReference>
<protein>
    <submittedName>
        <fullName evidence="2">Transposase</fullName>
    </submittedName>
</protein>
<dbReference type="Proteomes" id="UP001356080">
    <property type="component" value="Unassembled WGS sequence"/>
</dbReference>
<dbReference type="RefSeq" id="WP_331805963.1">
    <property type="nucleotide sequence ID" value="NZ_JAZHPM010000041.1"/>
</dbReference>
<comment type="caution">
    <text evidence="2">The sequence shown here is derived from an EMBL/GenBank/DDBJ whole genome shotgun (WGS) entry which is preliminary data.</text>
</comment>
<evidence type="ECO:0000259" key="1">
    <source>
        <dbReference type="Pfam" id="PF01610"/>
    </source>
</evidence>
<sequence length="112" mass="13064">MALEVKQLTDEQVKNAFRKYPLFKKLYDLVWSFKSILLSGQREELHTWITKAQTLELTKLNSFLNGLKRDINAVENAFLFSYSNGLAEGSVNKLKNIKRIMYGRCSFDLLRN</sequence>
<organism evidence="2 3">
    <name type="scientific">Virgibacillus dokdonensis</name>
    <dbReference type="NCBI Taxonomy" id="302167"/>
    <lineage>
        <taxon>Bacteria</taxon>
        <taxon>Bacillati</taxon>
        <taxon>Bacillota</taxon>
        <taxon>Bacilli</taxon>
        <taxon>Bacillales</taxon>
        <taxon>Bacillaceae</taxon>
        <taxon>Virgibacillus</taxon>
    </lineage>
</organism>
<dbReference type="EMBL" id="JAZHPM010000041">
    <property type="protein sequence ID" value="MEF2293813.1"/>
    <property type="molecule type" value="Genomic_DNA"/>
</dbReference>
<reference evidence="2 3" key="1">
    <citation type="submission" date="2024-01" db="EMBL/GenBank/DDBJ databases">
        <title>Survival strategy associated with biotechnological potential of Virgibacillus dokdonensis T4.6 isolated from salt-fermented shrimp paste.</title>
        <authorList>
            <person name="Doan T.V."/>
            <person name="Quach N.T."/>
            <person name="Phi Q.-T."/>
        </authorList>
    </citation>
    <scope>NUCLEOTIDE SEQUENCE [LARGE SCALE GENOMIC DNA]</scope>
    <source>
        <strain evidence="2 3">T4.6</strain>
    </source>
</reference>
<evidence type="ECO:0000313" key="3">
    <source>
        <dbReference type="Proteomes" id="UP001356080"/>
    </source>
</evidence>
<keyword evidence="3" id="KW-1185">Reference proteome</keyword>
<accession>A0ABU7VJH7</accession>
<proteinExistence type="predicted"/>
<evidence type="ECO:0000313" key="2">
    <source>
        <dbReference type="EMBL" id="MEF2293813.1"/>
    </source>
</evidence>
<gene>
    <name evidence="2" type="ORF">V2W34_17625</name>
</gene>
<dbReference type="Pfam" id="PF01610">
    <property type="entry name" value="DDE_Tnp_ISL3"/>
    <property type="match status" value="1"/>
</dbReference>
<feature type="domain" description="Transposase IS204/IS1001/IS1096/IS1165 DDE" evidence="1">
    <location>
        <begin position="6"/>
        <end position="111"/>
    </location>
</feature>
<dbReference type="PANTHER" id="PTHR33498">
    <property type="entry name" value="TRANSPOSASE FOR INSERTION SEQUENCE ELEMENT IS1557"/>
    <property type="match status" value="1"/>
</dbReference>